<keyword evidence="2" id="KW-0732">Signal</keyword>
<dbReference type="WBParaSite" id="SRAE_X000095000.1">
    <property type="protein sequence ID" value="SRAE_X000095000.1"/>
    <property type="gene ID" value="WBGene00266513"/>
</dbReference>
<reference evidence="3 4" key="1">
    <citation type="submission" date="2014-09" db="EMBL/GenBank/DDBJ databases">
        <authorList>
            <person name="Martin A.A."/>
        </authorList>
    </citation>
    <scope>NUCLEOTIDE SEQUENCE</scope>
    <source>
        <strain evidence="4">ED321</strain>
        <strain evidence="3">ED321 Heterogonic</strain>
    </source>
</reference>
<accession>A0A090LTT1</accession>
<evidence type="ECO:0000313" key="5">
    <source>
        <dbReference type="WBParaSite" id="SRAE_X000095000.1"/>
    </source>
</evidence>
<evidence type="ECO:0000313" key="4">
    <source>
        <dbReference type="Proteomes" id="UP000035682"/>
    </source>
</evidence>
<evidence type="ECO:0000256" key="2">
    <source>
        <dbReference type="SAM" id="SignalP"/>
    </source>
</evidence>
<dbReference type="CTD" id="36384007"/>
<feature type="signal peptide" evidence="2">
    <location>
        <begin position="1"/>
        <end position="25"/>
    </location>
</feature>
<evidence type="ECO:0000313" key="3">
    <source>
        <dbReference type="EMBL" id="CEF71627.1"/>
    </source>
</evidence>
<dbReference type="AlphaFoldDB" id="A0A090LTT1"/>
<gene>
    <name evidence="3 5 6" type="ORF">SRAE_X000095000</name>
</gene>
<organism evidence="3">
    <name type="scientific">Strongyloides ratti</name>
    <name type="common">Parasitic roundworm</name>
    <dbReference type="NCBI Taxonomy" id="34506"/>
    <lineage>
        <taxon>Eukaryota</taxon>
        <taxon>Metazoa</taxon>
        <taxon>Ecdysozoa</taxon>
        <taxon>Nematoda</taxon>
        <taxon>Chromadorea</taxon>
        <taxon>Rhabditida</taxon>
        <taxon>Tylenchina</taxon>
        <taxon>Panagrolaimomorpha</taxon>
        <taxon>Strongyloidoidea</taxon>
        <taxon>Strongyloididae</taxon>
        <taxon>Strongyloides</taxon>
    </lineage>
</organism>
<feature type="transmembrane region" description="Helical" evidence="1">
    <location>
        <begin position="35"/>
        <end position="59"/>
    </location>
</feature>
<evidence type="ECO:0000256" key="1">
    <source>
        <dbReference type="SAM" id="Phobius"/>
    </source>
</evidence>
<dbReference type="EMBL" id="LN609530">
    <property type="protein sequence ID" value="CEF71627.1"/>
    <property type="molecule type" value="Genomic_DNA"/>
</dbReference>
<reference evidence="5" key="2">
    <citation type="submission" date="2020-12" db="UniProtKB">
        <authorList>
            <consortium name="WormBaseParasite"/>
        </authorList>
    </citation>
    <scope>IDENTIFICATION</scope>
</reference>
<dbReference type="RefSeq" id="XP_024510823.1">
    <property type="nucleotide sequence ID" value="XM_024645356.1"/>
</dbReference>
<keyword evidence="4" id="KW-1185">Reference proteome</keyword>
<name>A0A090LTT1_STRRB</name>
<keyword evidence="1" id="KW-0812">Transmembrane</keyword>
<feature type="chain" id="PRO_5015031123" evidence="2">
    <location>
        <begin position="26"/>
        <end position="301"/>
    </location>
</feature>
<dbReference type="Proteomes" id="UP000035682">
    <property type="component" value="Unplaced"/>
</dbReference>
<proteinExistence type="predicted"/>
<keyword evidence="1" id="KW-1133">Transmembrane helix</keyword>
<dbReference type="OrthoDB" id="5824386at2759"/>
<dbReference type="GeneID" id="36384007"/>
<dbReference type="WormBase" id="SRAE_X000095000">
    <property type="protein sequence ID" value="SRP00309"/>
    <property type="gene ID" value="WBGene00266513"/>
</dbReference>
<evidence type="ECO:0000313" key="6">
    <source>
        <dbReference type="WormBase" id="SRAE_X000095000"/>
    </source>
</evidence>
<sequence length="301" mass="35587">MSQMVKKTFLILIILIIILPTNVNAWDWGDFHKFAVVFFTILGFGLGFGGILIVVYFGFMRNCLKKHQEDVLHTHRAFHPWPPGSVQWERQKTYRENTERSMRNEGVSNQYDKTNYETANIPYNTLSNYPYEIKEKYDENIPYNKKGLEEQGHSTNELFQKPYLKTSFNTHNISPSFTHIETQFTQPEVFPYNTSYQISSPYSTYKYQEMINNIEQSPYLKDLQSPYLINNKNISTNQQLQPSPLIYSSIQKERTSLKRNISPNSRLSQMRNEKNDNLIIRNTTLINEEQSFRRMDTHTYI</sequence>
<keyword evidence="1" id="KW-0472">Membrane</keyword>
<protein>
    <submittedName>
        <fullName evidence="3 5">Uncharacterized protein</fullName>
    </submittedName>
</protein>